<accession>A0ABN9WJR7</accession>
<protein>
    <submittedName>
        <fullName evidence="1">Uncharacterized protein</fullName>
    </submittedName>
</protein>
<keyword evidence="2" id="KW-1185">Reference proteome</keyword>
<reference evidence="1" key="1">
    <citation type="submission" date="2023-10" db="EMBL/GenBank/DDBJ databases">
        <authorList>
            <person name="Chen Y."/>
            <person name="Shah S."/>
            <person name="Dougan E. K."/>
            <person name="Thang M."/>
            <person name="Chan C."/>
        </authorList>
    </citation>
    <scope>NUCLEOTIDE SEQUENCE [LARGE SCALE GENOMIC DNA]</scope>
</reference>
<gene>
    <name evidence="1" type="ORF">PCOR1329_LOCUS68049</name>
</gene>
<comment type="caution">
    <text evidence="1">The sequence shown here is derived from an EMBL/GenBank/DDBJ whole genome shotgun (WGS) entry which is preliminary data.</text>
</comment>
<dbReference type="EMBL" id="CAUYUJ010018850">
    <property type="protein sequence ID" value="CAK0886792.1"/>
    <property type="molecule type" value="Genomic_DNA"/>
</dbReference>
<evidence type="ECO:0000313" key="2">
    <source>
        <dbReference type="Proteomes" id="UP001189429"/>
    </source>
</evidence>
<sequence>MMAWIYQKHQSTLGYHCSAASGCASPSDMQLASGYAAFVRQGTRVLIIDHCVPLVEADSGSVRMWEMMQILVDMGYAVTLQPDCPKSFARTAVPLLALGIQVLAPGSFKAMAGARGTSDVSNSVPCPWDLILISRRGVFANNIMSVDRLCPRAPLIYDTVDLHFVRERKGVELALKQGDHSNIPIGDVYRDPVELGIQQAEQILEEGERREKSYMNRSDYVLVVAPAEQKLVAELFGEKKATLLTNIYPDPDMSEDDVGFAQRSGALFVGNGCHPPNLDASRFIMREIFADPTKYPSGFMHFVWSDTLRCPDVAGDIVEEARKNPSVTLHLDVSNEES</sequence>
<proteinExistence type="predicted"/>
<evidence type="ECO:0000313" key="1">
    <source>
        <dbReference type="EMBL" id="CAK0886792.1"/>
    </source>
</evidence>
<name>A0ABN9WJR7_9DINO</name>
<dbReference type="Proteomes" id="UP001189429">
    <property type="component" value="Unassembled WGS sequence"/>
</dbReference>
<organism evidence="1 2">
    <name type="scientific">Prorocentrum cordatum</name>
    <dbReference type="NCBI Taxonomy" id="2364126"/>
    <lineage>
        <taxon>Eukaryota</taxon>
        <taxon>Sar</taxon>
        <taxon>Alveolata</taxon>
        <taxon>Dinophyceae</taxon>
        <taxon>Prorocentrales</taxon>
        <taxon>Prorocentraceae</taxon>
        <taxon>Prorocentrum</taxon>
    </lineage>
</organism>